<dbReference type="Pfam" id="PF03720">
    <property type="entry name" value="UDPG_MGDP_dh_C"/>
    <property type="match status" value="1"/>
</dbReference>
<dbReference type="SMART" id="SM00984">
    <property type="entry name" value="UDPG_MGDP_dh_C"/>
    <property type="match status" value="1"/>
</dbReference>
<dbReference type="Gene3D" id="3.40.50.720">
    <property type="entry name" value="NAD(P)-binding Rossmann-like Domain"/>
    <property type="match status" value="2"/>
</dbReference>
<evidence type="ECO:0000256" key="3">
    <source>
        <dbReference type="ARBA" id="ARBA00012954"/>
    </source>
</evidence>
<dbReference type="Gene3D" id="1.10.1040.10">
    <property type="entry name" value="N-(1-d-carboxylethyl)-l-norvaline Dehydrogenase, domain 2"/>
    <property type="match status" value="1"/>
</dbReference>
<feature type="binding site" evidence="9">
    <location>
        <position position="198"/>
    </location>
    <ligand>
        <name>substrate</name>
    </ligand>
</feature>
<evidence type="ECO:0000256" key="1">
    <source>
        <dbReference type="ARBA" id="ARBA00004701"/>
    </source>
</evidence>
<evidence type="ECO:0000256" key="9">
    <source>
        <dbReference type="PIRSR" id="PIRSR500134-2"/>
    </source>
</evidence>
<dbReference type="NCBIfam" id="TIGR03026">
    <property type="entry name" value="NDP-sugDHase"/>
    <property type="match status" value="1"/>
</dbReference>
<reference evidence="12" key="1">
    <citation type="submission" date="2021-02" db="EMBL/GenBank/DDBJ databases">
        <title>Neisseriaceae sp. 26B isolated from the cloaca of a Common Toad-headed Turtle (Mesoclemmys nasuta).</title>
        <authorList>
            <person name="Spergser J."/>
            <person name="Busse H.-J."/>
        </authorList>
    </citation>
    <scope>NUCLEOTIDE SEQUENCE</scope>
    <source>
        <strain evidence="12">26B</strain>
    </source>
</reference>
<feature type="binding site" evidence="10">
    <location>
        <position position="257"/>
    </location>
    <ligand>
        <name>NAD(+)</name>
        <dbReference type="ChEBI" id="CHEBI:57540"/>
    </ligand>
</feature>
<dbReference type="KEGG" id="ptes:JQU52_03030"/>
<keyword evidence="4 7" id="KW-0560">Oxidoreductase</keyword>
<dbReference type="PANTHER" id="PTHR43750:SF2">
    <property type="entry name" value="UDP-GLUCOSE 6-DEHYDROGENASE"/>
    <property type="match status" value="1"/>
</dbReference>
<feature type="binding site" evidence="10">
    <location>
        <position position="32"/>
    </location>
    <ligand>
        <name>NAD(+)</name>
        <dbReference type="ChEBI" id="CHEBI:57540"/>
    </ligand>
</feature>
<dbReference type="InterPro" id="IPR014027">
    <property type="entry name" value="UDP-Glc/GDP-Man_DH_C"/>
</dbReference>
<dbReference type="AlphaFoldDB" id="A0A892ZNI5"/>
<feature type="binding site" evidence="10">
    <location>
        <position position="315"/>
    </location>
    <ligand>
        <name>NAD(+)</name>
        <dbReference type="ChEBI" id="CHEBI:57540"/>
    </ligand>
</feature>
<dbReference type="Pfam" id="PF00984">
    <property type="entry name" value="UDPG_MGDP_dh"/>
    <property type="match status" value="1"/>
</dbReference>
<dbReference type="PIRSF" id="PIRSF000124">
    <property type="entry name" value="UDPglc_GDPman_dh"/>
    <property type="match status" value="1"/>
</dbReference>
<accession>A0A892ZNI5</accession>
<feature type="binding site" evidence="10">
    <location>
        <position position="84"/>
    </location>
    <ligand>
        <name>NAD(+)</name>
        <dbReference type="ChEBI" id="CHEBI:57540"/>
    </ligand>
</feature>
<evidence type="ECO:0000256" key="2">
    <source>
        <dbReference type="ARBA" id="ARBA00006601"/>
    </source>
</evidence>
<feature type="binding site" evidence="9">
    <location>
        <begin position="243"/>
        <end position="247"/>
    </location>
    <ligand>
        <name>substrate</name>
    </ligand>
</feature>
<organism evidence="12 13">
    <name type="scientific">Paralysiella testudinis</name>
    <dbReference type="NCBI Taxonomy" id="2809020"/>
    <lineage>
        <taxon>Bacteria</taxon>
        <taxon>Pseudomonadati</taxon>
        <taxon>Pseudomonadota</taxon>
        <taxon>Betaproteobacteria</taxon>
        <taxon>Neisseriales</taxon>
        <taxon>Neisseriaceae</taxon>
        <taxon>Paralysiella</taxon>
    </lineage>
</organism>
<dbReference type="InterPro" id="IPR001732">
    <property type="entry name" value="UDP-Glc/GDP-Man_DH_N"/>
</dbReference>
<dbReference type="InterPro" id="IPR028357">
    <property type="entry name" value="UDPglc_DH_bac"/>
</dbReference>
<evidence type="ECO:0000256" key="8">
    <source>
        <dbReference type="PIRSR" id="PIRSR500134-1"/>
    </source>
</evidence>
<evidence type="ECO:0000256" key="10">
    <source>
        <dbReference type="PIRSR" id="PIRSR500134-3"/>
    </source>
</evidence>
<dbReference type="GO" id="GO:0003979">
    <property type="term" value="F:UDP-glucose 6-dehydrogenase activity"/>
    <property type="evidence" value="ECO:0007669"/>
    <property type="project" value="UniProtKB-EC"/>
</dbReference>
<feature type="binding site" evidence="10">
    <location>
        <position position="146"/>
    </location>
    <ligand>
        <name>NAD(+)</name>
        <dbReference type="ChEBI" id="CHEBI:57540"/>
    </ligand>
</feature>
<dbReference type="GO" id="GO:0051287">
    <property type="term" value="F:NAD binding"/>
    <property type="evidence" value="ECO:0007669"/>
    <property type="project" value="InterPro"/>
</dbReference>
<dbReference type="InterPro" id="IPR013328">
    <property type="entry name" value="6PGD_dom2"/>
</dbReference>
<comment type="similarity">
    <text evidence="2 7">Belongs to the UDP-glucose/GDP-mannose dehydrogenase family.</text>
</comment>
<dbReference type="Pfam" id="PF03721">
    <property type="entry name" value="UDPG_MGDP_dh_N"/>
    <property type="match status" value="1"/>
</dbReference>
<dbReference type="InterPro" id="IPR014026">
    <property type="entry name" value="UDP-Glc/GDP-Man_DH_dimer"/>
</dbReference>
<feature type="domain" description="UDP-glucose/GDP-mannose dehydrogenase C-terminal" evidence="11">
    <location>
        <begin position="301"/>
        <end position="388"/>
    </location>
</feature>
<dbReference type="SUPFAM" id="SSF51735">
    <property type="entry name" value="NAD(P)-binding Rossmann-fold domains"/>
    <property type="match status" value="1"/>
</dbReference>
<name>A0A892ZNI5_9NEIS</name>
<dbReference type="GO" id="GO:0000271">
    <property type="term" value="P:polysaccharide biosynthetic process"/>
    <property type="evidence" value="ECO:0007669"/>
    <property type="project" value="InterPro"/>
</dbReference>
<dbReference type="PANTHER" id="PTHR43750">
    <property type="entry name" value="UDP-GLUCOSE 6-DEHYDROGENASE TUAD"/>
    <property type="match status" value="1"/>
</dbReference>
<dbReference type="GO" id="GO:0006065">
    <property type="term" value="P:UDP-glucuronate biosynthetic process"/>
    <property type="evidence" value="ECO:0007669"/>
    <property type="project" value="UniProtKB-UniPathway"/>
</dbReference>
<keyword evidence="5 7" id="KW-0520">NAD</keyword>
<evidence type="ECO:0000256" key="6">
    <source>
        <dbReference type="ARBA" id="ARBA00047473"/>
    </source>
</evidence>
<dbReference type="SUPFAM" id="SSF48179">
    <property type="entry name" value="6-phosphogluconate dehydrogenase C-terminal domain-like"/>
    <property type="match status" value="1"/>
</dbReference>
<gene>
    <name evidence="12" type="ORF">JQU52_03030</name>
</gene>
<evidence type="ECO:0000256" key="7">
    <source>
        <dbReference type="PIRNR" id="PIRNR000124"/>
    </source>
</evidence>
<dbReference type="EC" id="1.1.1.22" evidence="3 7"/>
<dbReference type="InterPro" id="IPR036291">
    <property type="entry name" value="NAD(P)-bd_dom_sf"/>
</dbReference>
<evidence type="ECO:0000313" key="13">
    <source>
        <dbReference type="Proteomes" id="UP000653156"/>
    </source>
</evidence>
<sequence>MQPRNITVVGAGYVGLSLAVLLAPRHRVQLLDIDAAKVDLICQGISPLADAEIQQRLPESPIHATTAAAHAYADADTVIIATPTNYDSDNGYFDTSSVEACVAEAARRCPQALVVIKSTVPVGFTAALQQRFANMEILFSPEFLREGRALHDNLYPSRIVVGGNSPRAQAFGQMLAECAEAADIAQYYCGSTEAEAIKLFANTYLAMRVAFFNELDSFAEIHHLNTRHIIDGVCADSRIGHYYNNPSFGYGGYCLPKDTEQLRANYFNVPNQLIGAIVEANRTRKDFIAHQILKRRPHTVGIYRLAMKNGADNFRASAIQSVMKRLQGRGVHVVVYEPALAQSHFLNAPVIADLAEFIRLADVIVANRQHADLAAVADKVYSRDLFGSDQ</sequence>
<evidence type="ECO:0000259" key="11">
    <source>
        <dbReference type="SMART" id="SM00984"/>
    </source>
</evidence>
<dbReference type="SUPFAM" id="SSF52413">
    <property type="entry name" value="UDP-glucose/GDP-mannose dehydrogenase C-terminal domain"/>
    <property type="match status" value="1"/>
</dbReference>
<dbReference type="UniPathway" id="UPA00038">
    <property type="reaction ID" value="UER00491"/>
</dbReference>
<dbReference type="PIRSF" id="PIRSF500134">
    <property type="entry name" value="UDPglc_DH_bac"/>
    <property type="match status" value="1"/>
</dbReference>
<dbReference type="InterPro" id="IPR008927">
    <property type="entry name" value="6-PGluconate_DH-like_C_sf"/>
</dbReference>
<dbReference type="InterPro" id="IPR017476">
    <property type="entry name" value="UDP-Glc/GDP-Man"/>
</dbReference>
<feature type="binding site" evidence="9">
    <location>
        <position position="307"/>
    </location>
    <ligand>
        <name>substrate</name>
    </ligand>
</feature>
<evidence type="ECO:0000256" key="5">
    <source>
        <dbReference type="ARBA" id="ARBA00023027"/>
    </source>
</evidence>
<evidence type="ECO:0000313" key="12">
    <source>
        <dbReference type="EMBL" id="QRQ82399.1"/>
    </source>
</evidence>
<dbReference type="EMBL" id="CP069798">
    <property type="protein sequence ID" value="QRQ82399.1"/>
    <property type="molecule type" value="Genomic_DNA"/>
</dbReference>
<dbReference type="Proteomes" id="UP000653156">
    <property type="component" value="Chromosome"/>
</dbReference>
<evidence type="ECO:0000256" key="4">
    <source>
        <dbReference type="ARBA" id="ARBA00023002"/>
    </source>
</evidence>
<dbReference type="RefSeq" id="WP_230339681.1">
    <property type="nucleotide sequence ID" value="NZ_CP069798.1"/>
</dbReference>
<feature type="active site" description="Nucleophile" evidence="8">
    <location>
        <position position="254"/>
    </location>
</feature>
<feature type="binding site" evidence="9">
    <location>
        <begin position="143"/>
        <end position="146"/>
    </location>
    <ligand>
        <name>substrate</name>
    </ligand>
</feature>
<feature type="binding site" evidence="10">
    <location>
        <position position="37"/>
    </location>
    <ligand>
        <name>NAD(+)</name>
        <dbReference type="ChEBI" id="CHEBI:57540"/>
    </ligand>
</feature>
<feature type="binding site" evidence="9">
    <location>
        <position position="251"/>
    </location>
    <ligand>
        <name>substrate</name>
    </ligand>
</feature>
<comment type="catalytic activity">
    <reaction evidence="6 7">
        <text>UDP-alpha-D-glucose + 2 NAD(+) + H2O = UDP-alpha-D-glucuronate + 2 NADH + 3 H(+)</text>
        <dbReference type="Rhea" id="RHEA:23596"/>
        <dbReference type="ChEBI" id="CHEBI:15377"/>
        <dbReference type="ChEBI" id="CHEBI:15378"/>
        <dbReference type="ChEBI" id="CHEBI:57540"/>
        <dbReference type="ChEBI" id="CHEBI:57945"/>
        <dbReference type="ChEBI" id="CHEBI:58052"/>
        <dbReference type="ChEBI" id="CHEBI:58885"/>
        <dbReference type="EC" id="1.1.1.22"/>
    </reaction>
</comment>
<feature type="binding site" evidence="9">
    <location>
        <position position="308"/>
    </location>
    <ligand>
        <name>substrate</name>
    </ligand>
</feature>
<keyword evidence="13" id="KW-1185">Reference proteome</keyword>
<feature type="binding site" evidence="10">
    <location>
        <position position="119"/>
    </location>
    <ligand>
        <name>NAD(+)</name>
        <dbReference type="ChEBI" id="CHEBI:57540"/>
    </ligand>
</feature>
<feature type="binding site" evidence="9">
    <location>
        <position position="389"/>
    </location>
    <ligand>
        <name>substrate</name>
    </ligand>
</feature>
<protein>
    <recommendedName>
        <fullName evidence="3 7">UDP-glucose 6-dehydrogenase</fullName>
        <ecNumber evidence="3 7">1.1.1.22</ecNumber>
    </recommendedName>
</protein>
<proteinExistence type="inferred from homology"/>
<comment type="pathway">
    <text evidence="1">Nucleotide-sugar biosynthesis; UDP-alpha-D-glucuronate biosynthesis; UDP-alpha-D-glucuronate from UDP-alpha-D-glucose: step 1/1.</text>
</comment>
<dbReference type="InterPro" id="IPR036220">
    <property type="entry name" value="UDP-Glc/GDP-Man_DH_C_sf"/>
</dbReference>